<name>A0AAN8RE70_9PEZI</name>
<evidence type="ECO:0000256" key="1">
    <source>
        <dbReference type="SAM" id="MobiDB-lite"/>
    </source>
</evidence>
<proteinExistence type="predicted"/>
<evidence type="ECO:0000313" key="3">
    <source>
        <dbReference type="Proteomes" id="UP001313282"/>
    </source>
</evidence>
<dbReference type="AlphaFoldDB" id="A0AAN8RE70"/>
<feature type="region of interest" description="Disordered" evidence="1">
    <location>
        <begin position="73"/>
        <end position="159"/>
    </location>
</feature>
<comment type="caution">
    <text evidence="2">The sequence shown here is derived from an EMBL/GenBank/DDBJ whole genome shotgun (WGS) entry which is preliminary data.</text>
</comment>
<feature type="compositionally biased region" description="Polar residues" evidence="1">
    <location>
        <begin position="73"/>
        <end position="120"/>
    </location>
</feature>
<evidence type="ECO:0000313" key="2">
    <source>
        <dbReference type="EMBL" id="KAK6347561.1"/>
    </source>
</evidence>
<accession>A0AAN8RE70</accession>
<feature type="compositionally biased region" description="Basic and acidic residues" evidence="1">
    <location>
        <begin position="1"/>
        <end position="11"/>
    </location>
</feature>
<dbReference type="Proteomes" id="UP001313282">
    <property type="component" value="Unassembled WGS sequence"/>
</dbReference>
<protein>
    <submittedName>
        <fullName evidence="2">Uncharacterized protein</fullName>
    </submittedName>
</protein>
<sequence>MENVDGKDFARYLRRALGPEKQTSAPRTNRHESASTVDYTQTQESTSSASRNQSFGAELSISQDRFSAFEVQATASPRTENSCISPFSNSETSNLDQSNKNDAQESSLNPNKSSSENTGIDSPRGSKSQDRKHPRGIENVFTPGTSPSSTICSSDDEISDDEELVSRKIAYHRAEREKLIMQTDSDPATLSIHLIALVEQYKVKDTKLDLHLAVLYHSNCENQKILAILKDFKHNSDLTPSENAMAYLVRAAARCELPDASSACKDCLRVAQIARKYSSYPDIQQFENIANYYAGWCARQAENKADELYYNYLYDPSIGPPVVKFGKIAYRFNMKPLKPNNARKDEEPESEAGALSKTTSRSSPIPILPTTPPSSSSGTSELPITTVCPHIFLDRKHELSKNDERYLTRVFSISVTKPQQPKKPMELMQVESGTCDPRPPEFRSYINFHSQAEILEVLVGCIEAGQVPLAFKILLGRHQKSIDNYSRDFPVGFGYKIPYPKGAPHRPHEYVLSRFQFLALLRPNEADFKVNARVTRLLTGVQDLYAQLWKDTKVPHFLKVKDYYDAMILALSAQNVIPAVAMLHTPEKDMDLSSIISNTDPFGQSVEALSATPFGLFTILESQTPFDLPIPLQIMRRGRPDDDTATGPELFNCSVEGPNLFHLAAKYTTTSVKPLEFFIQVHKCKSPPWSLCSARVAAVGGYGEVTPLETVRLRIRDTDPADSELLRVLKQMARILGAASQPPGPRFLRFRDFV</sequence>
<dbReference type="EMBL" id="JAVHNR010000003">
    <property type="protein sequence ID" value="KAK6347561.1"/>
    <property type="molecule type" value="Genomic_DNA"/>
</dbReference>
<feature type="compositionally biased region" description="Polar residues" evidence="1">
    <location>
        <begin position="34"/>
        <end position="54"/>
    </location>
</feature>
<organism evidence="2 3">
    <name type="scientific">Orbilia javanica</name>
    <dbReference type="NCBI Taxonomy" id="47235"/>
    <lineage>
        <taxon>Eukaryota</taxon>
        <taxon>Fungi</taxon>
        <taxon>Dikarya</taxon>
        <taxon>Ascomycota</taxon>
        <taxon>Pezizomycotina</taxon>
        <taxon>Orbiliomycetes</taxon>
        <taxon>Orbiliales</taxon>
        <taxon>Orbiliaceae</taxon>
        <taxon>Orbilia</taxon>
    </lineage>
</organism>
<feature type="region of interest" description="Disordered" evidence="1">
    <location>
        <begin position="337"/>
        <end position="381"/>
    </location>
</feature>
<gene>
    <name evidence="2" type="ORF">TWF718_005399</name>
</gene>
<keyword evidence="3" id="KW-1185">Reference proteome</keyword>
<feature type="region of interest" description="Disordered" evidence="1">
    <location>
        <begin position="1"/>
        <end position="54"/>
    </location>
</feature>
<reference evidence="2 3" key="1">
    <citation type="submission" date="2019-10" db="EMBL/GenBank/DDBJ databases">
        <authorList>
            <person name="Palmer J.M."/>
        </authorList>
    </citation>
    <scope>NUCLEOTIDE SEQUENCE [LARGE SCALE GENOMIC DNA]</scope>
    <source>
        <strain evidence="2 3">TWF718</strain>
    </source>
</reference>